<feature type="compositionally biased region" description="Basic residues" evidence="1">
    <location>
        <begin position="81"/>
        <end position="91"/>
    </location>
</feature>
<evidence type="ECO:0000313" key="3">
    <source>
        <dbReference type="Proteomes" id="UP000823749"/>
    </source>
</evidence>
<comment type="caution">
    <text evidence="2">The sequence shown here is derived from an EMBL/GenBank/DDBJ whole genome shotgun (WGS) entry which is preliminary data.</text>
</comment>
<gene>
    <name evidence="2" type="ORF">RHGRI_016632</name>
</gene>
<dbReference type="Proteomes" id="UP000823749">
    <property type="component" value="Chromosome 6"/>
</dbReference>
<organism evidence="2 3">
    <name type="scientific">Rhododendron griersonianum</name>
    <dbReference type="NCBI Taxonomy" id="479676"/>
    <lineage>
        <taxon>Eukaryota</taxon>
        <taxon>Viridiplantae</taxon>
        <taxon>Streptophyta</taxon>
        <taxon>Embryophyta</taxon>
        <taxon>Tracheophyta</taxon>
        <taxon>Spermatophyta</taxon>
        <taxon>Magnoliopsida</taxon>
        <taxon>eudicotyledons</taxon>
        <taxon>Gunneridae</taxon>
        <taxon>Pentapetalae</taxon>
        <taxon>asterids</taxon>
        <taxon>Ericales</taxon>
        <taxon>Ericaceae</taxon>
        <taxon>Ericoideae</taxon>
        <taxon>Rhodoreae</taxon>
        <taxon>Rhododendron</taxon>
    </lineage>
</organism>
<dbReference type="AlphaFoldDB" id="A0AAV6JUW2"/>
<dbReference type="PANTHER" id="PTHR34046:SF7">
    <property type="entry name" value="DUF740 FAMILY PROTEIN"/>
    <property type="match status" value="1"/>
</dbReference>
<proteinExistence type="predicted"/>
<evidence type="ECO:0000313" key="2">
    <source>
        <dbReference type="EMBL" id="KAG5543941.1"/>
    </source>
</evidence>
<dbReference type="EMBL" id="JACTNZ010000006">
    <property type="protein sequence ID" value="KAG5543941.1"/>
    <property type="molecule type" value="Genomic_DNA"/>
</dbReference>
<feature type="region of interest" description="Disordered" evidence="1">
    <location>
        <begin position="1"/>
        <end position="26"/>
    </location>
</feature>
<accession>A0AAV6JUW2</accession>
<reference evidence="2 3" key="1">
    <citation type="submission" date="2020-08" db="EMBL/GenBank/DDBJ databases">
        <title>Plant Genome Project.</title>
        <authorList>
            <person name="Zhang R.-G."/>
        </authorList>
    </citation>
    <scope>NUCLEOTIDE SEQUENCE [LARGE SCALE GENOMIC DNA]</scope>
    <source>
        <strain evidence="2">WSP0</strain>
        <tissue evidence="2">Leaf</tissue>
    </source>
</reference>
<keyword evidence="3" id="KW-1185">Reference proteome</keyword>
<feature type="region of interest" description="Disordered" evidence="1">
    <location>
        <begin position="72"/>
        <end position="96"/>
    </location>
</feature>
<name>A0AAV6JUW2_9ERIC</name>
<protein>
    <submittedName>
        <fullName evidence="2">Uncharacterized protein</fullName>
    </submittedName>
</protein>
<dbReference type="PANTHER" id="PTHR34046">
    <property type="entry name" value="OS06G0218800 PROTEIN"/>
    <property type="match status" value="1"/>
</dbReference>
<sequence>MENRRKNTSNSQTRCKKHPKHQQSPGVCSICLGERLSQISTSSSSSSRRAVEAYCSSSSSSSLSSLSSSSRCSTSELSPVHHQHHHHHRVRSGTGAGVKWSKNNYMVFGKSRSMAFVGEVGERIFKNKSSSSSSGFWSKLLRPRSQKKNNHVDVGFGHSRTMRERMFATRVY</sequence>
<evidence type="ECO:0000256" key="1">
    <source>
        <dbReference type="SAM" id="MobiDB-lite"/>
    </source>
</evidence>